<dbReference type="Gene3D" id="3.90.550.50">
    <property type="match status" value="1"/>
</dbReference>
<accession>A0A0B7AQ59</accession>
<dbReference type="GO" id="GO:0016758">
    <property type="term" value="F:hexosyltransferase activity"/>
    <property type="evidence" value="ECO:0007669"/>
    <property type="project" value="InterPro"/>
</dbReference>
<name>A0A0B7AQ59_9EUPU</name>
<evidence type="ECO:0000256" key="1">
    <source>
        <dbReference type="ARBA" id="ARBA00004240"/>
    </source>
</evidence>
<evidence type="ECO:0000256" key="13">
    <source>
        <dbReference type="ARBA" id="ARBA00023180"/>
    </source>
</evidence>
<keyword evidence="9" id="KW-0735">Signal-anchor</keyword>
<evidence type="ECO:0000256" key="3">
    <source>
        <dbReference type="ARBA" id="ARBA00004922"/>
    </source>
</evidence>
<evidence type="ECO:0000256" key="15">
    <source>
        <dbReference type="RuleBase" id="RU363063"/>
    </source>
</evidence>
<keyword evidence="6" id="KW-0808">Transferase</keyword>
<evidence type="ECO:0000256" key="5">
    <source>
        <dbReference type="ARBA" id="ARBA00022676"/>
    </source>
</evidence>
<gene>
    <name evidence="16" type="primary">ORF135627</name>
</gene>
<keyword evidence="8" id="KW-0256">Endoplasmic reticulum</keyword>
<dbReference type="GO" id="GO:0006493">
    <property type="term" value="P:protein O-linked glycosylation"/>
    <property type="evidence" value="ECO:0007669"/>
    <property type="project" value="TreeGrafter"/>
</dbReference>
<keyword evidence="12" id="KW-0472">Membrane</keyword>
<dbReference type="PANTHER" id="PTHR11214:SF219">
    <property type="entry name" value="UDP-GALNAC:BETA-1,3-N-ACETYLGALACTOSAMINYLTRANSFERASE 2"/>
    <property type="match status" value="1"/>
</dbReference>
<evidence type="ECO:0000256" key="6">
    <source>
        <dbReference type="ARBA" id="ARBA00022679"/>
    </source>
</evidence>
<dbReference type="InterPro" id="IPR002659">
    <property type="entry name" value="Glyco_trans_31"/>
</dbReference>
<dbReference type="GO" id="GO:0000139">
    <property type="term" value="C:Golgi membrane"/>
    <property type="evidence" value="ECO:0007669"/>
    <property type="project" value="UniProtKB-SubCell"/>
</dbReference>
<comment type="similarity">
    <text evidence="4 15">Belongs to the glycosyltransferase 31 family.</text>
</comment>
<dbReference type="AlphaFoldDB" id="A0A0B7AQ59"/>
<keyword evidence="5 15" id="KW-0328">Glycosyltransferase</keyword>
<keyword evidence="13" id="KW-0325">Glycoprotein</keyword>
<evidence type="ECO:0000256" key="14">
    <source>
        <dbReference type="ARBA" id="ARBA00047667"/>
    </source>
</evidence>
<reference evidence="16" key="1">
    <citation type="submission" date="2014-12" db="EMBL/GenBank/DDBJ databases">
        <title>Insight into the proteome of Arion vulgaris.</title>
        <authorList>
            <person name="Aradska J."/>
            <person name="Bulat T."/>
            <person name="Smidak R."/>
            <person name="Sarate P."/>
            <person name="Gangsoo J."/>
            <person name="Sialana F."/>
            <person name="Bilban M."/>
            <person name="Lubec G."/>
        </authorList>
    </citation>
    <scope>NUCLEOTIDE SEQUENCE</scope>
    <source>
        <tissue evidence="16">Skin</tissue>
    </source>
</reference>
<keyword evidence="10" id="KW-1133">Transmembrane helix</keyword>
<evidence type="ECO:0000256" key="10">
    <source>
        <dbReference type="ARBA" id="ARBA00022989"/>
    </source>
</evidence>
<organism evidence="16">
    <name type="scientific">Arion vulgaris</name>
    <dbReference type="NCBI Taxonomy" id="1028688"/>
    <lineage>
        <taxon>Eukaryota</taxon>
        <taxon>Metazoa</taxon>
        <taxon>Spiralia</taxon>
        <taxon>Lophotrochozoa</taxon>
        <taxon>Mollusca</taxon>
        <taxon>Gastropoda</taxon>
        <taxon>Heterobranchia</taxon>
        <taxon>Euthyneura</taxon>
        <taxon>Panpulmonata</taxon>
        <taxon>Eupulmonata</taxon>
        <taxon>Stylommatophora</taxon>
        <taxon>Helicina</taxon>
        <taxon>Arionoidea</taxon>
        <taxon>Arionidae</taxon>
        <taxon>Arion</taxon>
    </lineage>
</organism>
<dbReference type="Pfam" id="PF01762">
    <property type="entry name" value="Galactosyl_T"/>
    <property type="match status" value="1"/>
</dbReference>
<keyword evidence="7" id="KW-0812">Transmembrane</keyword>
<dbReference type="EMBL" id="HACG01036314">
    <property type="protein sequence ID" value="CEK83179.1"/>
    <property type="molecule type" value="Transcribed_RNA"/>
</dbReference>
<feature type="non-terminal residue" evidence="16">
    <location>
        <position position="1"/>
    </location>
</feature>
<evidence type="ECO:0000256" key="2">
    <source>
        <dbReference type="ARBA" id="ARBA00004323"/>
    </source>
</evidence>
<comment type="subcellular location">
    <subcellularLocation>
        <location evidence="1">Endoplasmic reticulum</location>
    </subcellularLocation>
    <subcellularLocation>
        <location evidence="2 15">Golgi apparatus membrane</location>
        <topology evidence="2 15">Single-pass type II membrane protein</topology>
    </subcellularLocation>
</comment>
<evidence type="ECO:0000313" key="16">
    <source>
        <dbReference type="EMBL" id="CEK83179.1"/>
    </source>
</evidence>
<evidence type="ECO:0000256" key="12">
    <source>
        <dbReference type="ARBA" id="ARBA00023136"/>
    </source>
</evidence>
<evidence type="ECO:0000256" key="9">
    <source>
        <dbReference type="ARBA" id="ARBA00022968"/>
    </source>
</evidence>
<evidence type="ECO:0000256" key="7">
    <source>
        <dbReference type="ARBA" id="ARBA00022692"/>
    </source>
</evidence>
<keyword evidence="11 15" id="KW-0333">Golgi apparatus</keyword>
<protein>
    <recommendedName>
        <fullName evidence="15">Hexosyltransferase</fullName>
        <ecNumber evidence="15">2.4.1.-</ecNumber>
    </recommendedName>
</protein>
<dbReference type="GO" id="GO:0005783">
    <property type="term" value="C:endoplasmic reticulum"/>
    <property type="evidence" value="ECO:0007669"/>
    <property type="project" value="UniProtKB-SubCell"/>
</dbReference>
<dbReference type="GO" id="GO:0008194">
    <property type="term" value="F:UDP-glycosyltransferase activity"/>
    <property type="evidence" value="ECO:0007669"/>
    <property type="project" value="TreeGrafter"/>
</dbReference>
<comment type="catalytic activity">
    <reaction evidence="14">
        <text>3-O-(N-acetyl-beta-D-glucosaminyl-(1-&gt;4)-alpha-D-mannosyl)-L-threonyl-[protein] + UDP-N-acetyl-alpha-D-galactosamine = 3-O-[beta-D-GalNAc-(1-&gt;3)-beta-D-GlcNAc-(1-&gt;4)-alpha-D-Man]-L-Thr-[protein] + UDP + H(+)</text>
        <dbReference type="Rhea" id="RHEA:37667"/>
        <dbReference type="Rhea" id="RHEA-COMP:13308"/>
        <dbReference type="Rhea" id="RHEA-COMP:13618"/>
        <dbReference type="ChEBI" id="CHEBI:15378"/>
        <dbReference type="ChEBI" id="CHEBI:58223"/>
        <dbReference type="ChEBI" id="CHEBI:67138"/>
        <dbReference type="ChEBI" id="CHEBI:136709"/>
        <dbReference type="ChEBI" id="CHEBI:137540"/>
        <dbReference type="EC" id="2.4.1.313"/>
    </reaction>
</comment>
<dbReference type="PANTHER" id="PTHR11214">
    <property type="entry name" value="BETA-1,3-N-ACETYLGLUCOSAMINYLTRANSFERASE"/>
    <property type="match status" value="1"/>
</dbReference>
<comment type="pathway">
    <text evidence="3">Protein modification; protein glycosylation.</text>
</comment>
<evidence type="ECO:0000256" key="8">
    <source>
        <dbReference type="ARBA" id="ARBA00022824"/>
    </source>
</evidence>
<dbReference type="EC" id="2.4.1.-" evidence="15"/>
<sequence>FVVGKMDCPIHPRDRLNVHECHRWEPKIPEKPNEITAFSLTSGESKARCQIVPLYYVKVMHDIILKALGIVEIFPFGNLSSIESVRIVLHDSVTDEEVTSAHFKTVQGIQLNGFLYKPVQALHLPKGYEFTISVEIPSKMNWRCSSTVAPAHTMYQMNTLETKQNHYQLVYIELLDRDDTVLISDKNAVFLSAASFMFSVHDIPTLGRHIAAIPERAISWQEEINKVAAWLEDEASLHGDVITVDVVDVYRNLPQKVLLCQTWFHEMYNPSFLMKTDDDCYVNLPTILKMLPEQETDRGVWWGNFRQNWAVERHGKWREIDFSSSVYPKFACGSGYVVSKNISLWLYNNQYMLRKFQGEDVSTGIWLSGLDISYLQDDRWQCAMTCQDDAFSIPELTAEMISWHWNNSKYCPSPCSVC</sequence>
<evidence type="ECO:0000256" key="11">
    <source>
        <dbReference type="ARBA" id="ARBA00023034"/>
    </source>
</evidence>
<evidence type="ECO:0000256" key="4">
    <source>
        <dbReference type="ARBA" id="ARBA00008661"/>
    </source>
</evidence>
<proteinExistence type="inferred from homology"/>